<dbReference type="EMBL" id="MN740789">
    <property type="protein sequence ID" value="QHU11743.1"/>
    <property type="molecule type" value="Genomic_DNA"/>
</dbReference>
<organism evidence="2">
    <name type="scientific">viral metagenome</name>
    <dbReference type="NCBI Taxonomy" id="1070528"/>
    <lineage>
        <taxon>unclassified sequences</taxon>
        <taxon>metagenomes</taxon>
        <taxon>organismal metagenomes</taxon>
    </lineage>
</organism>
<dbReference type="CDD" id="cd00593">
    <property type="entry name" value="RIBOc"/>
    <property type="match status" value="1"/>
</dbReference>
<dbReference type="GO" id="GO:0004525">
    <property type="term" value="F:ribonuclease III activity"/>
    <property type="evidence" value="ECO:0007669"/>
    <property type="project" value="InterPro"/>
</dbReference>
<evidence type="ECO:0000313" key="2">
    <source>
        <dbReference type="EMBL" id="QHU11743.1"/>
    </source>
</evidence>
<name>A0A6C0K2F3_9ZZZZ</name>
<proteinExistence type="predicted"/>
<feature type="domain" description="RNase III" evidence="1">
    <location>
        <begin position="40"/>
        <end position="173"/>
    </location>
</feature>
<dbReference type="PROSITE" id="PS50142">
    <property type="entry name" value="RNASE_3_2"/>
    <property type="match status" value="1"/>
</dbReference>
<dbReference type="InterPro" id="IPR000999">
    <property type="entry name" value="RNase_III_dom"/>
</dbReference>
<reference evidence="2" key="1">
    <citation type="journal article" date="2020" name="Nature">
        <title>Giant virus diversity and host interactions through global metagenomics.</title>
        <authorList>
            <person name="Schulz F."/>
            <person name="Roux S."/>
            <person name="Paez-Espino D."/>
            <person name="Jungbluth S."/>
            <person name="Walsh D.A."/>
            <person name="Denef V.J."/>
            <person name="McMahon K.D."/>
            <person name="Konstantinidis K.T."/>
            <person name="Eloe-Fadrosh E.A."/>
            <person name="Kyrpides N.C."/>
            <person name="Woyke T."/>
        </authorList>
    </citation>
    <scope>NUCLEOTIDE SEQUENCE</scope>
    <source>
        <strain evidence="2">GVMAG-S-1101169-75</strain>
    </source>
</reference>
<evidence type="ECO:0000259" key="1">
    <source>
        <dbReference type="PROSITE" id="PS50142"/>
    </source>
</evidence>
<dbReference type="Pfam" id="PF00636">
    <property type="entry name" value="Ribonuclease_3"/>
    <property type="match status" value="1"/>
</dbReference>
<accession>A0A6C0K2F3</accession>
<sequence length="312" mass="36158">MKDVFHVQVQVANNNNNNMNEYRAREYSYGIRGPPFCEFIRSLLLRSGLKTRYIDLLTNEESMKTYTDVFTHISIDPDRNYEYLEILGDVTCNKSIVWYIKDRFPQLQNSEGVKVIARLRINLVSKKNFASIADKLGFEPFISCEKEIKEQKGKSLLEDVFEAFFGATELLIDKIIGNGAGYGICYRILQSILDEESISLRYEDLYDPITRLKETFDFFRQQVPGRQCSMIWGNMLWENYKSDKGQVVSLFQYDKLTNRKRLLITTEAPLLDEAKQQAAGRYLQILNEQGFKRPIPAYYARIGLTEPAHASA</sequence>
<dbReference type="SMART" id="SM00535">
    <property type="entry name" value="RIBOc"/>
    <property type="match status" value="1"/>
</dbReference>
<dbReference type="InterPro" id="IPR036389">
    <property type="entry name" value="RNase_III_sf"/>
</dbReference>
<dbReference type="SUPFAM" id="SSF69065">
    <property type="entry name" value="RNase III domain-like"/>
    <property type="match status" value="1"/>
</dbReference>
<protein>
    <recommendedName>
        <fullName evidence="1">RNase III domain-containing protein</fullName>
    </recommendedName>
</protein>
<dbReference type="GO" id="GO:0006396">
    <property type="term" value="P:RNA processing"/>
    <property type="evidence" value="ECO:0007669"/>
    <property type="project" value="InterPro"/>
</dbReference>
<dbReference type="Gene3D" id="1.10.1520.10">
    <property type="entry name" value="Ribonuclease III domain"/>
    <property type="match status" value="1"/>
</dbReference>
<dbReference type="AlphaFoldDB" id="A0A6C0K2F3"/>